<dbReference type="PANTHER" id="PTHR10188">
    <property type="entry name" value="L-ASPARAGINASE"/>
    <property type="match status" value="1"/>
</dbReference>
<dbReference type="EMBL" id="KB822721">
    <property type="protein sequence ID" value="ETN39753.1"/>
    <property type="molecule type" value="Genomic_DNA"/>
</dbReference>
<dbReference type="AlphaFoldDB" id="W2RVF0"/>
<evidence type="ECO:0000256" key="2">
    <source>
        <dbReference type="PIRSR" id="PIRSR600246-3"/>
    </source>
</evidence>
<dbReference type="Gene3D" id="3.60.20.30">
    <property type="entry name" value="(Glycosyl)asparaginase"/>
    <property type="match status" value="1"/>
</dbReference>
<evidence type="ECO:0000256" key="3">
    <source>
        <dbReference type="SAM" id="MobiDB-lite"/>
    </source>
</evidence>
<accession>W2RVF0</accession>
<feature type="site" description="Cleavage; by autolysis" evidence="2">
    <location>
        <begin position="217"/>
        <end position="218"/>
    </location>
</feature>
<dbReference type="InParanoid" id="W2RVF0"/>
<dbReference type="GO" id="GO:0016787">
    <property type="term" value="F:hydrolase activity"/>
    <property type="evidence" value="ECO:0007669"/>
    <property type="project" value="InterPro"/>
</dbReference>
<evidence type="ECO:0000256" key="1">
    <source>
        <dbReference type="PIRSR" id="PIRSR600246-1"/>
    </source>
</evidence>
<evidence type="ECO:0008006" key="6">
    <source>
        <dbReference type="Google" id="ProtNLM"/>
    </source>
</evidence>
<dbReference type="PANTHER" id="PTHR10188:SF43">
    <property type="entry name" value="ASPARAGINASE (EUROFUNG)"/>
    <property type="match status" value="1"/>
</dbReference>
<feature type="active site" description="Nucleophile" evidence="1">
    <location>
        <position position="218"/>
    </location>
</feature>
<gene>
    <name evidence="4" type="ORF">HMPREF1541_05979</name>
</gene>
<dbReference type="RefSeq" id="XP_008718538.1">
    <property type="nucleotide sequence ID" value="XM_008720316.1"/>
</dbReference>
<dbReference type="STRING" id="1220924.W2RVF0"/>
<dbReference type="GO" id="GO:0005737">
    <property type="term" value="C:cytoplasm"/>
    <property type="evidence" value="ECO:0007669"/>
    <property type="project" value="TreeGrafter"/>
</dbReference>
<organism evidence="4 5">
    <name type="scientific">Cyphellophora europaea (strain CBS 101466)</name>
    <name type="common">Phialophora europaea</name>
    <dbReference type="NCBI Taxonomy" id="1220924"/>
    <lineage>
        <taxon>Eukaryota</taxon>
        <taxon>Fungi</taxon>
        <taxon>Dikarya</taxon>
        <taxon>Ascomycota</taxon>
        <taxon>Pezizomycotina</taxon>
        <taxon>Eurotiomycetes</taxon>
        <taxon>Chaetothyriomycetidae</taxon>
        <taxon>Chaetothyriales</taxon>
        <taxon>Cyphellophoraceae</taxon>
        <taxon>Cyphellophora</taxon>
    </lineage>
</organism>
<dbReference type="HOGENOM" id="CLU_021603_1_0_1"/>
<proteinExistence type="predicted"/>
<dbReference type="InterPro" id="IPR029055">
    <property type="entry name" value="Ntn_hydrolases_N"/>
</dbReference>
<dbReference type="eggNOG" id="KOG1592">
    <property type="taxonomic scope" value="Eukaryota"/>
</dbReference>
<evidence type="ECO:0000313" key="5">
    <source>
        <dbReference type="Proteomes" id="UP000030752"/>
    </source>
</evidence>
<dbReference type="SUPFAM" id="SSF56235">
    <property type="entry name" value="N-terminal nucleophile aminohydrolases (Ntn hydrolases)"/>
    <property type="match status" value="1"/>
</dbReference>
<dbReference type="CDD" id="cd04701">
    <property type="entry name" value="Asparaginase_2"/>
    <property type="match status" value="1"/>
</dbReference>
<sequence>MANAPVAPFKPTLILHGGAGALARSHLPPELYARYRHSLLIYLTDTRALLDQGATALDAAVHAVSRMEDDELFNCGRGSVFNLAGEIEMEASVMVASVRPEAYGDCEGGGGPAMGGFKKRAAAVSLLRRTRHPIQLAREVLLEGDGEGAGVSGMHCHLSGREVEEWGWSRGLEKKGKEWFWTRRRWEEHKRELGHGHVMTSSFGMGDLDGMILPSQGTVGAVCLDRYGNVAVTTSTGGLTNKKPGRIGDTPTVGAGFWAESFAESAHEASGDTQSSSWTNAIGQAKAQLFDIFADCLGPAFAGTSLPTYHRLPGDPQTSEYRSNLLISATSRSHVYTGSLAEPSSQPRSHRAVALSGTGNGDSFLRTSAARSVGARCRYSSSPEPLSKAVSAVAGPGGELQQSAGTRFGRTGEGEGGIIGIEVGASGAAEVVFDFNCLGMWRAWYEKNRDGKEVPKVMVFREEYQ</sequence>
<feature type="region of interest" description="Disordered" evidence="3">
    <location>
        <begin position="338"/>
        <end position="358"/>
    </location>
</feature>
<dbReference type="InterPro" id="IPR000246">
    <property type="entry name" value="Peptidase_T2"/>
</dbReference>
<evidence type="ECO:0000313" key="4">
    <source>
        <dbReference type="EMBL" id="ETN39753.1"/>
    </source>
</evidence>
<dbReference type="VEuPathDB" id="FungiDB:HMPREF1541_05979"/>
<dbReference type="OrthoDB" id="2262349at2759"/>
<name>W2RVF0_CYPE1</name>
<protein>
    <recommendedName>
        <fullName evidence="6">Asparaginase</fullName>
    </recommendedName>
</protein>
<reference evidence="4 5" key="1">
    <citation type="submission" date="2013-03" db="EMBL/GenBank/DDBJ databases">
        <title>The Genome Sequence of Phialophora europaea CBS 101466.</title>
        <authorList>
            <consortium name="The Broad Institute Genomics Platform"/>
            <person name="Cuomo C."/>
            <person name="de Hoog S."/>
            <person name="Gorbushina A."/>
            <person name="Walker B."/>
            <person name="Young S.K."/>
            <person name="Zeng Q."/>
            <person name="Gargeya S."/>
            <person name="Fitzgerald M."/>
            <person name="Haas B."/>
            <person name="Abouelleil A."/>
            <person name="Allen A.W."/>
            <person name="Alvarado L."/>
            <person name="Arachchi H.M."/>
            <person name="Berlin A.M."/>
            <person name="Chapman S.B."/>
            <person name="Gainer-Dewar J."/>
            <person name="Goldberg J."/>
            <person name="Griggs A."/>
            <person name="Gujja S."/>
            <person name="Hansen M."/>
            <person name="Howarth C."/>
            <person name="Imamovic A."/>
            <person name="Ireland A."/>
            <person name="Larimer J."/>
            <person name="McCowan C."/>
            <person name="Murphy C."/>
            <person name="Pearson M."/>
            <person name="Poon T.W."/>
            <person name="Priest M."/>
            <person name="Roberts A."/>
            <person name="Saif S."/>
            <person name="Shea T."/>
            <person name="Sisk P."/>
            <person name="Sykes S."/>
            <person name="Wortman J."/>
            <person name="Nusbaum C."/>
            <person name="Birren B."/>
        </authorList>
    </citation>
    <scope>NUCLEOTIDE SEQUENCE [LARGE SCALE GENOMIC DNA]</scope>
    <source>
        <strain evidence="4 5">CBS 101466</strain>
    </source>
</reference>
<dbReference type="Pfam" id="PF01112">
    <property type="entry name" value="Asparaginase_2"/>
    <property type="match status" value="2"/>
</dbReference>
<feature type="compositionally biased region" description="Polar residues" evidence="3">
    <location>
        <begin position="338"/>
        <end position="347"/>
    </location>
</feature>
<dbReference type="Proteomes" id="UP000030752">
    <property type="component" value="Unassembled WGS sequence"/>
</dbReference>
<dbReference type="GeneID" id="19973318"/>
<keyword evidence="5" id="KW-1185">Reference proteome</keyword>